<evidence type="ECO:0000313" key="3">
    <source>
        <dbReference type="Proteomes" id="UP000319143"/>
    </source>
</evidence>
<comment type="caution">
    <text evidence="2">The sequence shown here is derived from an EMBL/GenBank/DDBJ whole genome shotgun (WGS) entry which is preliminary data.</text>
</comment>
<dbReference type="OrthoDB" id="290321at2"/>
<evidence type="ECO:0000313" key="2">
    <source>
        <dbReference type="EMBL" id="TWU36215.1"/>
    </source>
</evidence>
<evidence type="ECO:0008006" key="4">
    <source>
        <dbReference type="Google" id="ProtNLM"/>
    </source>
</evidence>
<keyword evidence="3" id="KW-1185">Reference proteome</keyword>
<organism evidence="2 3">
    <name type="scientific">Novipirellula artificiosorum</name>
    <dbReference type="NCBI Taxonomy" id="2528016"/>
    <lineage>
        <taxon>Bacteria</taxon>
        <taxon>Pseudomonadati</taxon>
        <taxon>Planctomycetota</taxon>
        <taxon>Planctomycetia</taxon>
        <taxon>Pirellulales</taxon>
        <taxon>Pirellulaceae</taxon>
        <taxon>Novipirellula</taxon>
    </lineage>
</organism>
<dbReference type="Proteomes" id="UP000319143">
    <property type="component" value="Unassembled WGS sequence"/>
</dbReference>
<proteinExistence type="predicted"/>
<feature type="signal peptide" evidence="1">
    <location>
        <begin position="1"/>
        <end position="22"/>
    </location>
</feature>
<sequence length="67" mass="7016" precursor="true">MSTKLFHAVLGAACLCCFVAVMVGCSSSNEPTAPEAGVLEGYLDENPEIAARVNEGDEGTDSYETDE</sequence>
<protein>
    <recommendedName>
        <fullName evidence="4">Secreted protein</fullName>
    </recommendedName>
</protein>
<gene>
    <name evidence="2" type="ORF">Poly41_39700</name>
</gene>
<evidence type="ECO:0000256" key="1">
    <source>
        <dbReference type="SAM" id="SignalP"/>
    </source>
</evidence>
<dbReference type="AlphaFoldDB" id="A0A5C6DJ02"/>
<dbReference type="EMBL" id="SJPV01000006">
    <property type="protein sequence ID" value="TWU36215.1"/>
    <property type="molecule type" value="Genomic_DNA"/>
</dbReference>
<feature type="chain" id="PRO_5022977607" description="Secreted protein" evidence="1">
    <location>
        <begin position="23"/>
        <end position="67"/>
    </location>
</feature>
<accession>A0A5C6DJ02</accession>
<reference evidence="2 3" key="1">
    <citation type="submission" date="2019-02" db="EMBL/GenBank/DDBJ databases">
        <title>Deep-cultivation of Planctomycetes and their phenomic and genomic characterization uncovers novel biology.</title>
        <authorList>
            <person name="Wiegand S."/>
            <person name="Jogler M."/>
            <person name="Boedeker C."/>
            <person name="Pinto D."/>
            <person name="Vollmers J."/>
            <person name="Rivas-Marin E."/>
            <person name="Kohn T."/>
            <person name="Peeters S.H."/>
            <person name="Heuer A."/>
            <person name="Rast P."/>
            <person name="Oberbeckmann S."/>
            <person name="Bunk B."/>
            <person name="Jeske O."/>
            <person name="Meyerdierks A."/>
            <person name="Storesund J.E."/>
            <person name="Kallscheuer N."/>
            <person name="Luecker S."/>
            <person name="Lage O.M."/>
            <person name="Pohl T."/>
            <person name="Merkel B.J."/>
            <person name="Hornburger P."/>
            <person name="Mueller R.-W."/>
            <person name="Bruemmer F."/>
            <person name="Labrenz M."/>
            <person name="Spormann A.M."/>
            <person name="Op Den Camp H."/>
            <person name="Overmann J."/>
            <person name="Amann R."/>
            <person name="Jetten M.S.M."/>
            <person name="Mascher T."/>
            <person name="Medema M.H."/>
            <person name="Devos D.P."/>
            <person name="Kaster A.-K."/>
            <person name="Ovreas L."/>
            <person name="Rohde M."/>
            <person name="Galperin M.Y."/>
            <person name="Jogler C."/>
        </authorList>
    </citation>
    <scope>NUCLEOTIDE SEQUENCE [LARGE SCALE GENOMIC DNA]</scope>
    <source>
        <strain evidence="2 3">Poly41</strain>
    </source>
</reference>
<name>A0A5C6DJ02_9BACT</name>
<dbReference type="RefSeq" id="WP_146528229.1">
    <property type="nucleotide sequence ID" value="NZ_SJPV01000006.1"/>
</dbReference>
<keyword evidence="1" id="KW-0732">Signal</keyword>
<dbReference type="PROSITE" id="PS51257">
    <property type="entry name" value="PROKAR_LIPOPROTEIN"/>
    <property type="match status" value="1"/>
</dbReference>